<dbReference type="Gramene" id="Solyc01g111290.1.1">
    <property type="protein sequence ID" value="Solyc01g111290.1.1.1"/>
    <property type="gene ID" value="Solyc01g111290.1"/>
</dbReference>
<evidence type="ECO:0000313" key="2">
    <source>
        <dbReference type="Proteomes" id="UP000004994"/>
    </source>
</evidence>
<keyword evidence="2" id="KW-1185">Reference proteome</keyword>
<organism evidence="1">
    <name type="scientific">Solanum lycopersicum</name>
    <name type="common">Tomato</name>
    <name type="synonym">Lycopersicon esculentum</name>
    <dbReference type="NCBI Taxonomy" id="4081"/>
    <lineage>
        <taxon>Eukaryota</taxon>
        <taxon>Viridiplantae</taxon>
        <taxon>Streptophyta</taxon>
        <taxon>Embryophyta</taxon>
        <taxon>Tracheophyta</taxon>
        <taxon>Spermatophyta</taxon>
        <taxon>Magnoliopsida</taxon>
        <taxon>eudicotyledons</taxon>
        <taxon>Gunneridae</taxon>
        <taxon>Pentapetalae</taxon>
        <taxon>asterids</taxon>
        <taxon>lamiids</taxon>
        <taxon>Solanales</taxon>
        <taxon>Solanaceae</taxon>
        <taxon>Solanoideae</taxon>
        <taxon>Solaneae</taxon>
        <taxon>Solanum</taxon>
        <taxon>Solanum subgen. Lycopersicon</taxon>
    </lineage>
</organism>
<dbReference type="PaxDb" id="4081-Solyc01g111290.1.1"/>
<accession>A0A3Q7EUB3</accession>
<dbReference type="AlphaFoldDB" id="A0A3Q7EUB3"/>
<protein>
    <submittedName>
        <fullName evidence="1">Uncharacterized protein</fullName>
    </submittedName>
</protein>
<evidence type="ECO:0000313" key="1">
    <source>
        <dbReference type="EnsemblPlants" id="Solyc01g111290.1.1.1"/>
    </source>
</evidence>
<reference evidence="1" key="1">
    <citation type="journal article" date="2012" name="Nature">
        <title>The tomato genome sequence provides insights into fleshy fruit evolution.</title>
        <authorList>
            <consortium name="Tomato Genome Consortium"/>
        </authorList>
    </citation>
    <scope>NUCLEOTIDE SEQUENCE [LARGE SCALE GENOMIC DNA]</scope>
    <source>
        <strain evidence="1">cv. Heinz 1706</strain>
    </source>
</reference>
<proteinExistence type="predicted"/>
<name>A0A3Q7EUB3_SOLLC</name>
<dbReference type="Proteomes" id="UP000004994">
    <property type="component" value="Chromosome 1"/>
</dbReference>
<sequence>MNYENRATNCTSIHSLEIRIEQTHQNLSCDIHSSLNTHYHCQLWANKPRAHAERVLEQLGFNN</sequence>
<dbReference type="InParanoid" id="A0A3Q7EUB3"/>
<reference evidence="1" key="2">
    <citation type="submission" date="2019-01" db="UniProtKB">
        <authorList>
            <consortium name="EnsemblPlants"/>
        </authorList>
    </citation>
    <scope>IDENTIFICATION</scope>
    <source>
        <strain evidence="1">cv. Heinz 1706</strain>
    </source>
</reference>
<dbReference type="EnsemblPlants" id="Solyc01g111290.1.1">
    <property type="protein sequence ID" value="Solyc01g111290.1.1.1"/>
    <property type="gene ID" value="Solyc01g111290.1"/>
</dbReference>